<gene>
    <name evidence="2" type="ORF">PXEA_LOCUS16461</name>
</gene>
<dbReference type="Pfam" id="PF01391">
    <property type="entry name" value="Collagen"/>
    <property type="match status" value="1"/>
</dbReference>
<evidence type="ECO:0008006" key="4">
    <source>
        <dbReference type="Google" id="ProtNLM"/>
    </source>
</evidence>
<protein>
    <recommendedName>
        <fullName evidence="4">Collagen IV NC1 domain-containing protein</fullName>
    </recommendedName>
</protein>
<sequence>MFSLRPSTSGYQGPFGRRGPPGKPGKSVYIEPGLVGDPGFQGVKGDPGLPGIRGQFYPEPHIKMYPFFIPPLTSNVFSMNRSLGQGGSGCRRVVLH</sequence>
<evidence type="ECO:0000313" key="3">
    <source>
        <dbReference type="Proteomes" id="UP000784294"/>
    </source>
</evidence>
<feature type="compositionally biased region" description="Polar residues" evidence="1">
    <location>
        <begin position="1"/>
        <end position="11"/>
    </location>
</feature>
<comment type="caution">
    <text evidence="2">The sequence shown here is derived from an EMBL/GenBank/DDBJ whole genome shotgun (WGS) entry which is preliminary data.</text>
</comment>
<accession>A0A3S5AR48</accession>
<dbReference type="InterPro" id="IPR008160">
    <property type="entry name" value="Collagen"/>
</dbReference>
<dbReference type="Proteomes" id="UP000784294">
    <property type="component" value="Unassembled WGS sequence"/>
</dbReference>
<dbReference type="AlphaFoldDB" id="A0A3S5AR48"/>
<name>A0A3S5AR48_9PLAT</name>
<reference evidence="2" key="1">
    <citation type="submission" date="2018-11" db="EMBL/GenBank/DDBJ databases">
        <authorList>
            <consortium name="Pathogen Informatics"/>
        </authorList>
    </citation>
    <scope>NUCLEOTIDE SEQUENCE</scope>
</reference>
<evidence type="ECO:0000256" key="1">
    <source>
        <dbReference type="SAM" id="MobiDB-lite"/>
    </source>
</evidence>
<keyword evidence="3" id="KW-1185">Reference proteome</keyword>
<evidence type="ECO:0000313" key="2">
    <source>
        <dbReference type="EMBL" id="VEL23021.1"/>
    </source>
</evidence>
<proteinExistence type="predicted"/>
<dbReference type="EMBL" id="CAAALY010059587">
    <property type="protein sequence ID" value="VEL23021.1"/>
    <property type="molecule type" value="Genomic_DNA"/>
</dbReference>
<organism evidence="2 3">
    <name type="scientific">Protopolystoma xenopodis</name>
    <dbReference type="NCBI Taxonomy" id="117903"/>
    <lineage>
        <taxon>Eukaryota</taxon>
        <taxon>Metazoa</taxon>
        <taxon>Spiralia</taxon>
        <taxon>Lophotrochozoa</taxon>
        <taxon>Platyhelminthes</taxon>
        <taxon>Monogenea</taxon>
        <taxon>Polyopisthocotylea</taxon>
        <taxon>Polystomatidea</taxon>
        <taxon>Polystomatidae</taxon>
        <taxon>Protopolystoma</taxon>
    </lineage>
</organism>
<feature type="region of interest" description="Disordered" evidence="1">
    <location>
        <begin position="1"/>
        <end position="29"/>
    </location>
</feature>